<protein>
    <submittedName>
        <fullName evidence="2">Ribbon-helix-helix domain-containing protein</fullName>
    </submittedName>
</protein>
<sequence length="93" mass="10651">MSEVRDIRINARIDAAQAAQIDTICEREGINRTDLLRRAIDYYYQSLVLEKRAARDVLTSSGLIGCAEGPNDLASQDKRYLTEQLRRRHDGDR</sequence>
<dbReference type="Pfam" id="PF01402">
    <property type="entry name" value="RHH_1"/>
    <property type="match status" value="1"/>
</dbReference>
<name>A0ABV3TEU0_9GAMM</name>
<evidence type="ECO:0000313" key="3">
    <source>
        <dbReference type="Proteomes" id="UP001556709"/>
    </source>
</evidence>
<comment type="caution">
    <text evidence="2">The sequence shown here is derived from an EMBL/GenBank/DDBJ whole genome shotgun (WGS) entry which is preliminary data.</text>
</comment>
<dbReference type="InterPro" id="IPR002145">
    <property type="entry name" value="CopG"/>
</dbReference>
<reference evidence="2 3" key="1">
    <citation type="submission" date="2024-02" db="EMBL/GenBank/DDBJ databases">
        <title>New especies of Spiribacter isolated from saline water.</title>
        <authorList>
            <person name="Leon M.J."/>
            <person name="De La Haba R."/>
            <person name="Sanchez-Porro C."/>
            <person name="Ventosa A."/>
        </authorList>
    </citation>
    <scope>NUCLEOTIDE SEQUENCE [LARGE SCALE GENOMIC DNA]</scope>
    <source>
        <strain evidence="3">ag22IC6-390</strain>
    </source>
</reference>
<dbReference type="Proteomes" id="UP001556709">
    <property type="component" value="Unassembled WGS sequence"/>
</dbReference>
<evidence type="ECO:0000313" key="2">
    <source>
        <dbReference type="EMBL" id="MEX0469703.1"/>
    </source>
</evidence>
<organism evidence="2 3">
    <name type="scientific">Spiribacter pallidus</name>
    <dbReference type="NCBI Taxonomy" id="1987936"/>
    <lineage>
        <taxon>Bacteria</taxon>
        <taxon>Pseudomonadati</taxon>
        <taxon>Pseudomonadota</taxon>
        <taxon>Gammaproteobacteria</taxon>
        <taxon>Chromatiales</taxon>
        <taxon>Ectothiorhodospiraceae</taxon>
        <taxon>Spiribacter</taxon>
    </lineage>
</organism>
<keyword evidence="3" id="KW-1185">Reference proteome</keyword>
<dbReference type="EMBL" id="JBAKFM010000004">
    <property type="protein sequence ID" value="MEX0469703.1"/>
    <property type="molecule type" value="Genomic_DNA"/>
</dbReference>
<dbReference type="RefSeq" id="WP_367959407.1">
    <property type="nucleotide sequence ID" value="NZ_JBAKFK010000004.1"/>
</dbReference>
<feature type="domain" description="Ribbon-helix-helix protein CopG" evidence="1">
    <location>
        <begin position="8"/>
        <end position="44"/>
    </location>
</feature>
<accession>A0ABV3TEU0</accession>
<evidence type="ECO:0000259" key="1">
    <source>
        <dbReference type="Pfam" id="PF01402"/>
    </source>
</evidence>
<proteinExistence type="predicted"/>
<gene>
    <name evidence="2" type="ORF">V6X73_08190</name>
</gene>